<evidence type="ECO:0000313" key="6">
    <source>
        <dbReference type="Proteomes" id="UP000189137"/>
    </source>
</evidence>
<evidence type="ECO:0000313" key="5">
    <source>
        <dbReference type="EMBL" id="VHY08621.1"/>
    </source>
</evidence>
<keyword evidence="1" id="KW-0812">Transmembrane</keyword>
<proteinExistence type="predicted"/>
<keyword evidence="1" id="KW-1133">Transmembrane helix</keyword>
<feature type="transmembrane region" description="Helical" evidence="1">
    <location>
        <begin position="21"/>
        <end position="39"/>
    </location>
</feature>
<evidence type="ECO:0000313" key="4">
    <source>
        <dbReference type="EMBL" id="VFD33217.1"/>
    </source>
</evidence>
<dbReference type="EMBL" id="CAAJVP010000009">
    <property type="protein sequence ID" value="VHY08621.1"/>
    <property type="molecule type" value="Genomic_DNA"/>
</dbReference>
<reference evidence="4 8" key="2">
    <citation type="submission" date="2019-02" db="EMBL/GenBank/DDBJ databases">
        <authorList>
            <consortium name="Pathogen Informatics"/>
        </authorList>
    </citation>
    <scope>NUCLEOTIDE SEQUENCE [LARGE SCALE GENOMIC DNA]</scope>
    <source>
        <strain evidence="8">clo34</strain>
        <strain evidence="4">Clo34</strain>
        <strain evidence="5">Tl291</strain>
        <strain evidence="7">tl291</strain>
        <strain evidence="3 6">VRECD0157</strain>
    </source>
</reference>
<dbReference type="RefSeq" id="WP_003433683.1">
    <property type="nucleotide sequence ID" value="NZ_AP031492.1"/>
</dbReference>
<protein>
    <submittedName>
        <fullName evidence="2">Uncharacterized protein</fullName>
    </submittedName>
</protein>
<keyword evidence="1" id="KW-0472">Membrane</keyword>
<dbReference type="EMBL" id="LK932397">
    <property type="protein sequence ID" value="CDS86743.1"/>
    <property type="molecule type" value="Genomic_DNA"/>
</dbReference>
<name>A0A069ABL0_CLODI</name>
<dbReference type="Proteomes" id="UP000189137">
    <property type="component" value="Unassembled WGS sequence"/>
</dbReference>
<accession>A0A069ABL0</accession>
<dbReference type="PATRIC" id="fig|1496.854.peg.3399"/>
<evidence type="ECO:0000313" key="7">
    <source>
        <dbReference type="Proteomes" id="UP000372533"/>
    </source>
</evidence>
<sequence length="42" mass="5042">MGRLERRKNKRENKFNKIKNAFSFTLVLINLVLAILRLIKEL</sequence>
<dbReference type="EMBL" id="FUPS01000010">
    <property type="protein sequence ID" value="SJS74865.1"/>
    <property type="molecule type" value="Genomic_DNA"/>
</dbReference>
<evidence type="ECO:0000256" key="1">
    <source>
        <dbReference type="SAM" id="Phobius"/>
    </source>
</evidence>
<dbReference type="Proteomes" id="UP000372533">
    <property type="component" value="Unassembled WGS sequence"/>
</dbReference>
<evidence type="ECO:0000313" key="2">
    <source>
        <dbReference type="EMBL" id="CDS86743.1"/>
    </source>
</evidence>
<evidence type="ECO:0000313" key="8">
    <source>
        <dbReference type="Proteomes" id="UP000411588"/>
    </source>
</evidence>
<evidence type="ECO:0000313" key="3">
    <source>
        <dbReference type="EMBL" id="SJS74865.1"/>
    </source>
</evidence>
<dbReference type="EMBL" id="CAADAN010000008">
    <property type="protein sequence ID" value="VFD33217.1"/>
    <property type="molecule type" value="Genomic_DNA"/>
</dbReference>
<organism evidence="2">
    <name type="scientific">Clostridioides difficile</name>
    <name type="common">Peptoclostridium difficile</name>
    <dbReference type="NCBI Taxonomy" id="1496"/>
    <lineage>
        <taxon>Bacteria</taxon>
        <taxon>Bacillati</taxon>
        <taxon>Bacillota</taxon>
        <taxon>Clostridia</taxon>
        <taxon>Peptostreptococcales</taxon>
        <taxon>Peptostreptococcaceae</taxon>
        <taxon>Clostridioides</taxon>
    </lineage>
</organism>
<dbReference type="AlphaFoldDB" id="A0A069ABL0"/>
<reference evidence="2" key="1">
    <citation type="submission" date="2014-07" db="EMBL/GenBank/DDBJ databases">
        <authorList>
            <person name="Monot Marc"/>
        </authorList>
    </citation>
    <scope>NUCLEOTIDE SEQUENCE</scope>
    <source>
        <strain evidence="2">7032994</strain>
    </source>
</reference>
<gene>
    <name evidence="2" type="ORF">BN1097_590004</name>
    <name evidence="5" type="ORF">SAMEA1402366_02083</name>
    <name evidence="4" type="ORF">SAMEA1402399_02472</name>
    <name evidence="3" type="ORF">SAMEA3375112_02791</name>
</gene>
<dbReference type="Proteomes" id="UP000411588">
    <property type="component" value="Unassembled WGS sequence"/>
</dbReference>